<proteinExistence type="predicted"/>
<dbReference type="InterPro" id="IPR053728">
    <property type="entry name" value="Alginate_Permeability_Chnl"/>
</dbReference>
<evidence type="ECO:0000313" key="3">
    <source>
        <dbReference type="EMBL" id="QUE52049.1"/>
    </source>
</evidence>
<evidence type="ECO:0000259" key="2">
    <source>
        <dbReference type="Pfam" id="PF13372"/>
    </source>
</evidence>
<name>A0A975J135_9BACT</name>
<dbReference type="Gene3D" id="2.40.160.100">
    <property type="match status" value="1"/>
</dbReference>
<feature type="chain" id="PRO_5038046208" evidence="1">
    <location>
        <begin position="19"/>
        <end position="446"/>
    </location>
</feature>
<evidence type="ECO:0000313" key="4">
    <source>
        <dbReference type="Proteomes" id="UP000676169"/>
    </source>
</evidence>
<dbReference type="EMBL" id="CP073100">
    <property type="protein sequence ID" value="QUE52049.1"/>
    <property type="molecule type" value="Genomic_DNA"/>
</dbReference>
<dbReference type="Proteomes" id="UP000676169">
    <property type="component" value="Chromosome"/>
</dbReference>
<reference evidence="3" key="1">
    <citation type="submission" date="2021-04" db="EMBL/GenBank/DDBJ databases">
        <title>Luteolibacter sp. 32A isolated from the skin of an Anderson's salamander (Ambystoma andersonii).</title>
        <authorList>
            <person name="Spergser J."/>
            <person name="Busse H.-J."/>
        </authorList>
    </citation>
    <scope>NUCLEOTIDE SEQUENCE</scope>
    <source>
        <strain evidence="3">32A</strain>
    </source>
</reference>
<accession>A0A975J135</accession>
<dbReference type="InterPro" id="IPR025388">
    <property type="entry name" value="Alginate_export_dom"/>
</dbReference>
<dbReference type="KEGG" id="lamb:KBB96_03965"/>
<organism evidence="3 4">
    <name type="scientific">Luteolibacter ambystomatis</name>
    <dbReference type="NCBI Taxonomy" id="2824561"/>
    <lineage>
        <taxon>Bacteria</taxon>
        <taxon>Pseudomonadati</taxon>
        <taxon>Verrucomicrobiota</taxon>
        <taxon>Verrucomicrobiia</taxon>
        <taxon>Verrucomicrobiales</taxon>
        <taxon>Verrucomicrobiaceae</taxon>
        <taxon>Luteolibacter</taxon>
    </lineage>
</organism>
<evidence type="ECO:0000256" key="1">
    <source>
        <dbReference type="SAM" id="SignalP"/>
    </source>
</evidence>
<gene>
    <name evidence="3" type="ORF">KBB96_03965</name>
</gene>
<sequence>MKATTTSLLMLTAAPVFAGTPAPQVDAPASSGSWLDDFKLDAELRARAEWTDNVRDFNDDLNASDDDGWLATRARLGLGWTPEKWLKIYAQGQDVREFFSGRPHDTLGGANGDDSFDLRQAYIQLGDLKQWPLQLTLGRQPLDYGSKRILADSVWGNYGRTFDAAKLTWQINKDWSVDAFAGNVVTIEEDQFNDSDHNADLIGIYATGKIPLGQTLDFYAIHLDSEHSTMAPVKGDFWTLGSRLFKKPGKDSPWDWELEAVLQTGNVMFGKKDLDLLAFGGQATLGYTFADCTWSPRLSANYSYASGDDDRTDGDQHRLQPVYPSTHTMNGLLDSIGWANVHDPYLEFTVVPAKDWKIGLQGHAFFRAETGDFVYRANGSTPVRMPAGYNGESFVGTELDLYVQGALTKNLELLAGVGALFAGDYLDSTGTDDTAKTAYLQLTYKY</sequence>
<feature type="domain" description="Alginate export" evidence="2">
    <location>
        <begin position="41"/>
        <end position="431"/>
    </location>
</feature>
<protein>
    <submittedName>
        <fullName evidence="3">Alginate export family protein</fullName>
    </submittedName>
</protein>
<dbReference type="SUPFAM" id="SSF56935">
    <property type="entry name" value="Porins"/>
    <property type="match status" value="1"/>
</dbReference>
<keyword evidence="4" id="KW-1185">Reference proteome</keyword>
<dbReference type="Pfam" id="PF13372">
    <property type="entry name" value="Alginate_exp"/>
    <property type="match status" value="1"/>
</dbReference>
<dbReference type="AlphaFoldDB" id="A0A975J135"/>
<dbReference type="RefSeq" id="WP_211632538.1">
    <property type="nucleotide sequence ID" value="NZ_CP073100.1"/>
</dbReference>
<feature type="signal peptide" evidence="1">
    <location>
        <begin position="1"/>
        <end position="18"/>
    </location>
</feature>
<keyword evidence="1" id="KW-0732">Signal</keyword>